<dbReference type="SMART" id="SM00448">
    <property type="entry name" value="REC"/>
    <property type="match status" value="1"/>
</dbReference>
<dbReference type="GO" id="GO:0000160">
    <property type="term" value="P:phosphorelay signal transduction system"/>
    <property type="evidence" value="ECO:0007669"/>
    <property type="project" value="InterPro"/>
</dbReference>
<reference evidence="3" key="1">
    <citation type="submission" date="2018-06" db="EMBL/GenBank/DDBJ databases">
        <authorList>
            <person name="Zhirakovskaya E."/>
        </authorList>
    </citation>
    <scope>NUCLEOTIDE SEQUENCE</scope>
</reference>
<dbReference type="AlphaFoldDB" id="A0A3B1C2E0"/>
<evidence type="ECO:0000313" key="3">
    <source>
        <dbReference type="EMBL" id="VAX24676.1"/>
    </source>
</evidence>
<proteinExistence type="predicted"/>
<dbReference type="SUPFAM" id="SSF52172">
    <property type="entry name" value="CheY-like"/>
    <property type="match status" value="1"/>
</dbReference>
<accession>A0A3B1C2E0</accession>
<evidence type="ECO:0000259" key="2">
    <source>
        <dbReference type="PROSITE" id="PS50110"/>
    </source>
</evidence>
<dbReference type="InterPro" id="IPR050595">
    <property type="entry name" value="Bact_response_regulator"/>
</dbReference>
<evidence type="ECO:0000256" key="1">
    <source>
        <dbReference type="ARBA" id="ARBA00022553"/>
    </source>
</evidence>
<dbReference type="InterPro" id="IPR011006">
    <property type="entry name" value="CheY-like_superfamily"/>
</dbReference>
<dbReference type="PROSITE" id="PS50110">
    <property type="entry name" value="RESPONSE_REGULATORY"/>
    <property type="match status" value="1"/>
</dbReference>
<sequence>MVSTGGNERVLYVDDEESIAMMVERSLSRLGYDVVAVSNPCDALDLFKSAPESFDLVLTDQTMPSMTGVELAREVLRIRPNTPVVLCTGYSHTVNEEIARDMGIADFVMKPISKSVLSEVIRRALDNRNN</sequence>
<dbReference type="Gene3D" id="3.40.50.2300">
    <property type="match status" value="1"/>
</dbReference>
<protein>
    <recommendedName>
        <fullName evidence="2">Response regulatory domain-containing protein</fullName>
    </recommendedName>
</protein>
<dbReference type="InterPro" id="IPR001789">
    <property type="entry name" value="Sig_transdc_resp-reg_receiver"/>
</dbReference>
<feature type="domain" description="Response regulatory" evidence="2">
    <location>
        <begin position="9"/>
        <end position="125"/>
    </location>
</feature>
<name>A0A3B1C2E0_9ZZZZ</name>
<dbReference type="CDD" id="cd00156">
    <property type="entry name" value="REC"/>
    <property type="match status" value="1"/>
</dbReference>
<dbReference type="Pfam" id="PF00072">
    <property type="entry name" value="Response_reg"/>
    <property type="match status" value="1"/>
</dbReference>
<organism evidence="3">
    <name type="scientific">hydrothermal vent metagenome</name>
    <dbReference type="NCBI Taxonomy" id="652676"/>
    <lineage>
        <taxon>unclassified sequences</taxon>
        <taxon>metagenomes</taxon>
        <taxon>ecological metagenomes</taxon>
    </lineage>
</organism>
<dbReference type="EMBL" id="UOGC01000167">
    <property type="protein sequence ID" value="VAX24676.1"/>
    <property type="molecule type" value="Genomic_DNA"/>
</dbReference>
<keyword evidence="1" id="KW-0597">Phosphoprotein</keyword>
<gene>
    <name evidence="3" type="ORF">MNBD_NITROSPINAE01-75</name>
</gene>
<dbReference type="PANTHER" id="PTHR44591:SF3">
    <property type="entry name" value="RESPONSE REGULATORY DOMAIN-CONTAINING PROTEIN"/>
    <property type="match status" value="1"/>
</dbReference>
<dbReference type="PANTHER" id="PTHR44591">
    <property type="entry name" value="STRESS RESPONSE REGULATOR PROTEIN 1"/>
    <property type="match status" value="1"/>
</dbReference>